<dbReference type="GO" id="GO:0006298">
    <property type="term" value="P:mismatch repair"/>
    <property type="evidence" value="ECO:0007669"/>
    <property type="project" value="TreeGrafter"/>
</dbReference>
<dbReference type="PANTHER" id="PTHR10954:SF7">
    <property type="entry name" value="RIBONUCLEASE H2 SUBUNIT A"/>
    <property type="match status" value="1"/>
</dbReference>
<evidence type="ECO:0000256" key="4">
    <source>
        <dbReference type="ARBA" id="ARBA00022722"/>
    </source>
</evidence>
<evidence type="ECO:0000256" key="8">
    <source>
        <dbReference type="PROSITE-ProRule" id="PRU01319"/>
    </source>
</evidence>
<dbReference type="Proteomes" id="UP000184383">
    <property type="component" value="Unassembled WGS sequence"/>
</dbReference>
<dbReference type="CDD" id="cd07181">
    <property type="entry name" value="RNase_HII_eukaryota_like"/>
    <property type="match status" value="1"/>
</dbReference>
<evidence type="ECO:0000256" key="6">
    <source>
        <dbReference type="ARBA" id="ARBA00022759"/>
    </source>
</evidence>
<dbReference type="FunFam" id="3.30.420.10:FF:000016">
    <property type="entry name" value="Ribonuclease"/>
    <property type="match status" value="1"/>
</dbReference>
<dbReference type="EMBL" id="KV878217">
    <property type="protein sequence ID" value="OJJ30730.1"/>
    <property type="molecule type" value="Genomic_DNA"/>
</dbReference>
<dbReference type="Pfam" id="PF01351">
    <property type="entry name" value="RNase_HII"/>
    <property type="match status" value="1"/>
</dbReference>
<gene>
    <name evidence="11" type="ORF">ASPWEDRAFT_32885</name>
</gene>
<feature type="binding site" evidence="8">
    <location>
        <position position="69"/>
    </location>
    <ligand>
        <name>a divalent metal cation</name>
        <dbReference type="ChEBI" id="CHEBI:60240"/>
    </ligand>
</feature>
<dbReference type="GeneID" id="63749570"/>
<evidence type="ECO:0000256" key="1">
    <source>
        <dbReference type="ARBA" id="ARBA00000077"/>
    </source>
</evidence>
<keyword evidence="6 8" id="KW-0255">Endonuclease</keyword>
<keyword evidence="7 8" id="KW-0378">Hydrolase</keyword>
<dbReference type="OrthoDB" id="7462577at2759"/>
<dbReference type="FunFam" id="1.10.10.460:FF:000001">
    <property type="entry name" value="Ribonuclease"/>
    <property type="match status" value="1"/>
</dbReference>
<dbReference type="VEuPathDB" id="FungiDB:ASPWEDRAFT_32885"/>
<keyword evidence="5 8" id="KW-0479">Metal-binding</keyword>
<proteinExistence type="inferred from homology"/>
<comment type="function">
    <text evidence="9">Endonuclease that specifically degrades the RNA of RNA-DNA hybrids.</text>
</comment>
<dbReference type="InterPro" id="IPR036397">
    <property type="entry name" value="RNaseH_sf"/>
</dbReference>
<dbReference type="InterPro" id="IPR024567">
    <property type="entry name" value="RNase_HII/HIII_dom"/>
</dbReference>
<dbReference type="AlphaFoldDB" id="A0A1L9R739"/>
<dbReference type="InterPro" id="IPR023160">
    <property type="entry name" value="RNase_HII_hlx-loop-hlx_cap_dom"/>
</dbReference>
<feature type="binding site" evidence="8">
    <location>
        <position position="68"/>
    </location>
    <ligand>
        <name>a divalent metal cation</name>
        <dbReference type="ChEBI" id="CHEBI:60240"/>
    </ligand>
</feature>
<evidence type="ECO:0000313" key="11">
    <source>
        <dbReference type="EMBL" id="OJJ30730.1"/>
    </source>
</evidence>
<name>A0A1L9R739_ASPWE</name>
<dbReference type="InterPro" id="IPR012337">
    <property type="entry name" value="RNaseH-like_sf"/>
</dbReference>
<keyword evidence="12" id="KW-1185">Reference proteome</keyword>
<accession>A0A1L9R739</accession>
<evidence type="ECO:0000256" key="5">
    <source>
        <dbReference type="ARBA" id="ARBA00022723"/>
    </source>
</evidence>
<dbReference type="InterPro" id="IPR001352">
    <property type="entry name" value="RNase_HII/HIII"/>
</dbReference>
<evidence type="ECO:0000256" key="2">
    <source>
        <dbReference type="ARBA" id="ARBA00001946"/>
    </source>
</evidence>
<sequence>MENTNRGADNVPKGTNTFIPPSIDCARLFSGESFSYYSPCPVAITSQDVSSVSLDDANGFTPCVLGVDEAGRGPVLGPMVYSAFYLPRDLHHSLLARDHSFDDSKVLTPGVRANLMQMLCTPGHSLFESCGWATKLLSARDISSGMMRPGAGAYNLNAQAMDATIEIIRGIVEERSVDVKEVYIDTIGNPATYQQKLERIFPTLKITVAKKADSLYPCVSAASVAAKVTRDIALELSYGIVREALKIEKGTTEGWGSGYPSDSKCSSWLRKNMNPIFGWGNECRFSWGTAKEMLETKGGTKVDWPVEEEEGAQLKDFLLLSGTTKGTDRDDLRDWYGHKAAEIL</sequence>
<comment type="cofactor">
    <cofactor evidence="8">
        <name>Mn(2+)</name>
        <dbReference type="ChEBI" id="CHEBI:29035"/>
    </cofactor>
    <cofactor evidence="8">
        <name>Mg(2+)</name>
        <dbReference type="ChEBI" id="CHEBI:18420"/>
    </cofactor>
    <text evidence="8">Manganese or magnesium. Binds 1 divalent metal ion per monomer in the absence of substrate. May bind a second metal ion after substrate binding.</text>
</comment>
<keyword evidence="4 8" id="KW-0540">Nuclease</keyword>
<comment type="similarity">
    <text evidence="3">Belongs to the RNase HII family. Eukaryotic subfamily.</text>
</comment>
<evidence type="ECO:0000313" key="12">
    <source>
        <dbReference type="Proteomes" id="UP000184383"/>
    </source>
</evidence>
<evidence type="ECO:0000256" key="7">
    <source>
        <dbReference type="ARBA" id="ARBA00022801"/>
    </source>
</evidence>
<dbReference type="GO" id="GO:0043137">
    <property type="term" value="P:DNA replication, removal of RNA primer"/>
    <property type="evidence" value="ECO:0007669"/>
    <property type="project" value="TreeGrafter"/>
</dbReference>
<evidence type="ECO:0000256" key="9">
    <source>
        <dbReference type="RuleBase" id="RU003515"/>
    </source>
</evidence>
<dbReference type="NCBIfam" id="TIGR00729">
    <property type="entry name" value="ribonuclease HII"/>
    <property type="match status" value="1"/>
</dbReference>
<dbReference type="InterPro" id="IPR004649">
    <property type="entry name" value="RNase_H2_suA"/>
</dbReference>
<dbReference type="GO" id="GO:0032299">
    <property type="term" value="C:ribonuclease H2 complex"/>
    <property type="evidence" value="ECO:0007669"/>
    <property type="project" value="TreeGrafter"/>
</dbReference>
<dbReference type="Gene3D" id="3.30.420.10">
    <property type="entry name" value="Ribonuclease H-like superfamily/Ribonuclease H"/>
    <property type="match status" value="1"/>
</dbReference>
<dbReference type="EC" id="3.1.26.4" evidence="9"/>
<dbReference type="GO" id="GO:0046872">
    <property type="term" value="F:metal ion binding"/>
    <property type="evidence" value="ECO:0007669"/>
    <property type="project" value="UniProtKB-KW"/>
</dbReference>
<dbReference type="SUPFAM" id="SSF53098">
    <property type="entry name" value="Ribonuclease H-like"/>
    <property type="match status" value="1"/>
</dbReference>
<evidence type="ECO:0000256" key="3">
    <source>
        <dbReference type="ARBA" id="ARBA00007058"/>
    </source>
</evidence>
<dbReference type="GO" id="GO:0004523">
    <property type="term" value="F:RNA-DNA hybrid ribonuclease activity"/>
    <property type="evidence" value="ECO:0007669"/>
    <property type="project" value="UniProtKB-UniRule"/>
</dbReference>
<evidence type="ECO:0000259" key="10">
    <source>
        <dbReference type="PROSITE" id="PS51975"/>
    </source>
</evidence>
<feature type="domain" description="RNase H type-2" evidence="10">
    <location>
        <begin position="62"/>
        <end position="299"/>
    </location>
</feature>
<comment type="catalytic activity">
    <reaction evidence="1 8 9">
        <text>Endonucleolytic cleavage to 5'-phosphomonoester.</text>
        <dbReference type="EC" id="3.1.26.4"/>
    </reaction>
</comment>
<comment type="cofactor">
    <cofactor evidence="2">
        <name>Mg(2+)</name>
        <dbReference type="ChEBI" id="CHEBI:18420"/>
    </cofactor>
</comment>
<reference evidence="12" key="1">
    <citation type="journal article" date="2017" name="Genome Biol.">
        <title>Comparative genomics reveals high biological diversity and specific adaptations in the industrially and medically important fungal genus Aspergillus.</title>
        <authorList>
            <person name="de Vries R.P."/>
            <person name="Riley R."/>
            <person name="Wiebenga A."/>
            <person name="Aguilar-Osorio G."/>
            <person name="Amillis S."/>
            <person name="Uchima C.A."/>
            <person name="Anderluh G."/>
            <person name="Asadollahi M."/>
            <person name="Askin M."/>
            <person name="Barry K."/>
            <person name="Battaglia E."/>
            <person name="Bayram O."/>
            <person name="Benocci T."/>
            <person name="Braus-Stromeyer S.A."/>
            <person name="Caldana C."/>
            <person name="Canovas D."/>
            <person name="Cerqueira G.C."/>
            <person name="Chen F."/>
            <person name="Chen W."/>
            <person name="Choi C."/>
            <person name="Clum A."/>
            <person name="Dos Santos R.A."/>
            <person name="Damasio A.R."/>
            <person name="Diallinas G."/>
            <person name="Emri T."/>
            <person name="Fekete E."/>
            <person name="Flipphi M."/>
            <person name="Freyberg S."/>
            <person name="Gallo A."/>
            <person name="Gournas C."/>
            <person name="Habgood R."/>
            <person name="Hainaut M."/>
            <person name="Harispe M.L."/>
            <person name="Henrissat B."/>
            <person name="Hilden K.S."/>
            <person name="Hope R."/>
            <person name="Hossain A."/>
            <person name="Karabika E."/>
            <person name="Karaffa L."/>
            <person name="Karanyi Z."/>
            <person name="Krasevec N."/>
            <person name="Kuo A."/>
            <person name="Kusch H."/>
            <person name="LaButti K."/>
            <person name="Lagendijk E.L."/>
            <person name="Lapidus A."/>
            <person name="Levasseur A."/>
            <person name="Lindquist E."/>
            <person name="Lipzen A."/>
            <person name="Logrieco A.F."/>
            <person name="MacCabe A."/>
            <person name="Maekelae M.R."/>
            <person name="Malavazi I."/>
            <person name="Melin P."/>
            <person name="Meyer V."/>
            <person name="Mielnichuk N."/>
            <person name="Miskei M."/>
            <person name="Molnar A.P."/>
            <person name="Mule G."/>
            <person name="Ngan C.Y."/>
            <person name="Orejas M."/>
            <person name="Orosz E."/>
            <person name="Ouedraogo J.P."/>
            <person name="Overkamp K.M."/>
            <person name="Park H.-S."/>
            <person name="Perrone G."/>
            <person name="Piumi F."/>
            <person name="Punt P.J."/>
            <person name="Ram A.F."/>
            <person name="Ramon A."/>
            <person name="Rauscher S."/>
            <person name="Record E."/>
            <person name="Riano-Pachon D.M."/>
            <person name="Robert V."/>
            <person name="Roehrig J."/>
            <person name="Ruller R."/>
            <person name="Salamov A."/>
            <person name="Salih N.S."/>
            <person name="Samson R.A."/>
            <person name="Sandor E."/>
            <person name="Sanguinetti M."/>
            <person name="Schuetze T."/>
            <person name="Sepcic K."/>
            <person name="Shelest E."/>
            <person name="Sherlock G."/>
            <person name="Sophianopoulou V."/>
            <person name="Squina F.M."/>
            <person name="Sun H."/>
            <person name="Susca A."/>
            <person name="Todd R.B."/>
            <person name="Tsang A."/>
            <person name="Unkles S.E."/>
            <person name="van de Wiele N."/>
            <person name="van Rossen-Uffink D."/>
            <person name="Oliveira J.V."/>
            <person name="Vesth T.C."/>
            <person name="Visser J."/>
            <person name="Yu J.-H."/>
            <person name="Zhou M."/>
            <person name="Andersen M.R."/>
            <person name="Archer D.B."/>
            <person name="Baker S.E."/>
            <person name="Benoit I."/>
            <person name="Brakhage A.A."/>
            <person name="Braus G.H."/>
            <person name="Fischer R."/>
            <person name="Frisvad J.C."/>
            <person name="Goldman G.H."/>
            <person name="Houbraken J."/>
            <person name="Oakley B."/>
            <person name="Pocsi I."/>
            <person name="Scazzocchio C."/>
            <person name="Seiboth B."/>
            <person name="vanKuyk P.A."/>
            <person name="Wortman J."/>
            <person name="Dyer P.S."/>
            <person name="Grigoriev I.V."/>
        </authorList>
    </citation>
    <scope>NUCLEOTIDE SEQUENCE [LARGE SCALE GENOMIC DNA]</scope>
    <source>
        <strain evidence="12">DTO 134E9</strain>
    </source>
</reference>
<dbReference type="PROSITE" id="PS51975">
    <property type="entry name" value="RNASE_H_2"/>
    <property type="match status" value="1"/>
</dbReference>
<dbReference type="GO" id="GO:0003723">
    <property type="term" value="F:RNA binding"/>
    <property type="evidence" value="ECO:0007669"/>
    <property type="project" value="UniProtKB-UniRule"/>
</dbReference>
<dbReference type="RefSeq" id="XP_040684407.1">
    <property type="nucleotide sequence ID" value="XM_040833722.1"/>
</dbReference>
<protein>
    <recommendedName>
        <fullName evidence="9">Ribonuclease</fullName>
        <ecNumber evidence="9">3.1.26.4</ecNumber>
    </recommendedName>
</protein>
<feature type="binding site" evidence="8">
    <location>
        <position position="185"/>
    </location>
    <ligand>
        <name>a divalent metal cation</name>
        <dbReference type="ChEBI" id="CHEBI:60240"/>
    </ligand>
</feature>
<dbReference type="Gene3D" id="1.10.10.460">
    <property type="entry name" value="Ribonuclease hii. Domain 2"/>
    <property type="match status" value="1"/>
</dbReference>
<dbReference type="PANTHER" id="PTHR10954">
    <property type="entry name" value="RIBONUCLEASE H2 SUBUNIT A"/>
    <property type="match status" value="1"/>
</dbReference>
<organism evidence="11 12">
    <name type="scientific">Aspergillus wentii DTO 134E9</name>
    <dbReference type="NCBI Taxonomy" id="1073089"/>
    <lineage>
        <taxon>Eukaryota</taxon>
        <taxon>Fungi</taxon>
        <taxon>Dikarya</taxon>
        <taxon>Ascomycota</taxon>
        <taxon>Pezizomycotina</taxon>
        <taxon>Eurotiomycetes</taxon>
        <taxon>Eurotiomycetidae</taxon>
        <taxon>Eurotiales</taxon>
        <taxon>Aspergillaceae</taxon>
        <taxon>Aspergillus</taxon>
        <taxon>Aspergillus subgen. Cremei</taxon>
    </lineage>
</organism>
<dbReference type="STRING" id="1073089.A0A1L9R739"/>